<keyword evidence="1 3" id="KW-0210">Decarboxylase</keyword>
<keyword evidence="6" id="KW-1185">Reference proteome</keyword>
<dbReference type="OrthoDB" id="2832284at2759"/>
<evidence type="ECO:0000256" key="2">
    <source>
        <dbReference type="ARBA" id="ARBA00023239"/>
    </source>
</evidence>
<dbReference type="Pfam" id="PF04909">
    <property type="entry name" value="Amidohydro_2"/>
    <property type="match status" value="1"/>
</dbReference>
<accession>A0A8H6SPR7</accession>
<gene>
    <name evidence="5" type="ORF">MIND_00739100</name>
</gene>
<comment type="similarity">
    <text evidence="3">Belongs to the metallo-dependent hydrolases superfamily.</text>
</comment>
<dbReference type="GO" id="GO:0016787">
    <property type="term" value="F:hydrolase activity"/>
    <property type="evidence" value="ECO:0007669"/>
    <property type="project" value="UniProtKB-KW"/>
</dbReference>
<dbReference type="CDD" id="cd01292">
    <property type="entry name" value="metallo-dependent_hydrolases"/>
    <property type="match status" value="1"/>
</dbReference>
<evidence type="ECO:0000256" key="1">
    <source>
        <dbReference type="ARBA" id="ARBA00022793"/>
    </source>
</evidence>
<sequence>MPSGHWQSRPIQRIDIHHHYFEATLDKANASKKVGWLTPAENLPWSPQVSLKYMDAHGIDVAILSFPAISSGSISTENREKTRQRNLAMAEICRTHPTRFGFFATLPFLRDVEGALAEIAFALDELGADGISLSSCYGEGDDAVYIGDDLFDAIWRELNHRRTVVFLHGAQTPSSTPYPHPFLGIPVTEVPGETFKAAAHLVVSGRKRKYPNTKIILAHLGGSTPFLAARVAALSAHMGCELSPEQVIQDFQTFYFESALSAHPTTLRLMQSFVGPERILFGTDFPAVSAETAGWYTKHLEDFYRDNKPDLEAITLDNALQLFRKHPD</sequence>
<dbReference type="InterPro" id="IPR006680">
    <property type="entry name" value="Amidohydro-rel"/>
</dbReference>
<reference evidence="5" key="1">
    <citation type="submission" date="2020-05" db="EMBL/GenBank/DDBJ databases">
        <title>Mycena genomes resolve the evolution of fungal bioluminescence.</title>
        <authorList>
            <person name="Tsai I.J."/>
        </authorList>
    </citation>
    <scope>NUCLEOTIDE SEQUENCE</scope>
    <source>
        <strain evidence="5">171206Taipei</strain>
    </source>
</reference>
<dbReference type="InterPro" id="IPR032466">
    <property type="entry name" value="Metal_Hydrolase"/>
</dbReference>
<keyword evidence="2 3" id="KW-0456">Lyase</keyword>
<comment type="caution">
    <text evidence="5">The sequence shown here is derived from an EMBL/GenBank/DDBJ whole genome shotgun (WGS) entry which is preliminary data.</text>
</comment>
<feature type="domain" description="Amidohydrolase-related" evidence="4">
    <location>
        <begin position="14"/>
        <end position="324"/>
    </location>
</feature>
<dbReference type="Gene3D" id="3.20.20.140">
    <property type="entry name" value="Metal-dependent hydrolases"/>
    <property type="match status" value="1"/>
</dbReference>
<dbReference type="Proteomes" id="UP000636479">
    <property type="component" value="Unassembled WGS sequence"/>
</dbReference>
<dbReference type="GO" id="GO:0019748">
    <property type="term" value="P:secondary metabolic process"/>
    <property type="evidence" value="ECO:0007669"/>
    <property type="project" value="TreeGrafter"/>
</dbReference>
<evidence type="ECO:0000259" key="4">
    <source>
        <dbReference type="Pfam" id="PF04909"/>
    </source>
</evidence>
<name>A0A8H6SPR7_9AGAR</name>
<protein>
    <submittedName>
        <fullName evidence="5">Amidohydrolase 2</fullName>
    </submittedName>
</protein>
<dbReference type="EMBL" id="JACAZF010000006">
    <property type="protein sequence ID" value="KAF7301735.1"/>
    <property type="molecule type" value="Genomic_DNA"/>
</dbReference>
<dbReference type="GO" id="GO:0016831">
    <property type="term" value="F:carboxy-lyase activity"/>
    <property type="evidence" value="ECO:0007669"/>
    <property type="project" value="UniProtKB-KW"/>
</dbReference>
<evidence type="ECO:0000313" key="5">
    <source>
        <dbReference type="EMBL" id="KAF7301735.1"/>
    </source>
</evidence>
<dbReference type="AlphaFoldDB" id="A0A8H6SPR7"/>
<dbReference type="SUPFAM" id="SSF51556">
    <property type="entry name" value="Metallo-dependent hydrolases"/>
    <property type="match status" value="1"/>
</dbReference>
<organism evidence="5 6">
    <name type="scientific">Mycena indigotica</name>
    <dbReference type="NCBI Taxonomy" id="2126181"/>
    <lineage>
        <taxon>Eukaryota</taxon>
        <taxon>Fungi</taxon>
        <taxon>Dikarya</taxon>
        <taxon>Basidiomycota</taxon>
        <taxon>Agaricomycotina</taxon>
        <taxon>Agaricomycetes</taxon>
        <taxon>Agaricomycetidae</taxon>
        <taxon>Agaricales</taxon>
        <taxon>Marasmiineae</taxon>
        <taxon>Mycenaceae</taxon>
        <taxon>Mycena</taxon>
    </lineage>
</organism>
<evidence type="ECO:0000313" key="6">
    <source>
        <dbReference type="Proteomes" id="UP000636479"/>
    </source>
</evidence>
<dbReference type="PANTHER" id="PTHR21240">
    <property type="entry name" value="2-AMINO-3-CARBOXYLMUCONATE-6-SEMIALDEHYDE DECARBOXYLASE"/>
    <property type="match status" value="1"/>
</dbReference>
<dbReference type="GO" id="GO:0005737">
    <property type="term" value="C:cytoplasm"/>
    <property type="evidence" value="ECO:0007669"/>
    <property type="project" value="TreeGrafter"/>
</dbReference>
<dbReference type="GeneID" id="59346607"/>
<proteinExistence type="inferred from homology"/>
<evidence type="ECO:0000256" key="3">
    <source>
        <dbReference type="RuleBase" id="RU366045"/>
    </source>
</evidence>
<keyword evidence="5" id="KW-0378">Hydrolase</keyword>
<dbReference type="InterPro" id="IPR032465">
    <property type="entry name" value="ACMSD"/>
</dbReference>
<dbReference type="PANTHER" id="PTHR21240:SF28">
    <property type="entry name" value="ISO-OROTATE DECARBOXYLASE (EUROFUNG)"/>
    <property type="match status" value="1"/>
</dbReference>
<dbReference type="RefSeq" id="XP_037219735.1">
    <property type="nucleotide sequence ID" value="XM_037364091.1"/>
</dbReference>